<dbReference type="WBParaSite" id="OFLC_0000704101-mRNA-1">
    <property type="protein sequence ID" value="OFLC_0000704101-mRNA-1"/>
    <property type="gene ID" value="OFLC_0000704101"/>
</dbReference>
<organism evidence="3">
    <name type="scientific">Onchocerca flexuosa</name>
    <dbReference type="NCBI Taxonomy" id="387005"/>
    <lineage>
        <taxon>Eukaryota</taxon>
        <taxon>Metazoa</taxon>
        <taxon>Ecdysozoa</taxon>
        <taxon>Nematoda</taxon>
        <taxon>Chromadorea</taxon>
        <taxon>Rhabditida</taxon>
        <taxon>Spirurina</taxon>
        <taxon>Spiruromorpha</taxon>
        <taxon>Filarioidea</taxon>
        <taxon>Onchocercidae</taxon>
        <taxon>Onchocerca</taxon>
    </lineage>
</organism>
<sequence length="56" mass="6600">MINDIVYAVKALSFAPFFFLQVNGKLVYCTTMITFEVLHFLVKFTTPILSRYMVWM</sequence>
<dbReference type="EMBL" id="UZAJ01007090">
    <property type="protein sequence ID" value="VDO49006.1"/>
    <property type="molecule type" value="Genomic_DNA"/>
</dbReference>
<reference evidence="3" key="1">
    <citation type="submission" date="2016-06" db="UniProtKB">
        <authorList>
            <consortium name="WormBaseParasite"/>
        </authorList>
    </citation>
    <scope>IDENTIFICATION</scope>
</reference>
<evidence type="ECO:0000313" key="2">
    <source>
        <dbReference type="Proteomes" id="UP000267606"/>
    </source>
</evidence>
<dbReference type="AlphaFoldDB" id="A0A183HHT0"/>
<gene>
    <name evidence="1" type="ORF">OFLC_LOCUS7041</name>
</gene>
<keyword evidence="2" id="KW-1185">Reference proteome</keyword>
<dbReference type="Proteomes" id="UP000267606">
    <property type="component" value="Unassembled WGS sequence"/>
</dbReference>
<accession>A0A183HHT0</accession>
<reference evidence="1 2" key="2">
    <citation type="submission" date="2018-11" db="EMBL/GenBank/DDBJ databases">
        <authorList>
            <consortium name="Pathogen Informatics"/>
        </authorList>
    </citation>
    <scope>NUCLEOTIDE SEQUENCE [LARGE SCALE GENOMIC DNA]</scope>
</reference>
<evidence type="ECO:0000313" key="1">
    <source>
        <dbReference type="EMBL" id="VDO49006.1"/>
    </source>
</evidence>
<protein>
    <submittedName>
        <fullName evidence="1 3">Uncharacterized protein</fullName>
    </submittedName>
</protein>
<evidence type="ECO:0000313" key="3">
    <source>
        <dbReference type="WBParaSite" id="OFLC_0000704101-mRNA-1"/>
    </source>
</evidence>
<proteinExistence type="predicted"/>
<name>A0A183HHT0_9BILA</name>